<evidence type="ECO:0000313" key="1">
    <source>
        <dbReference type="EMBL" id="RFS19409.1"/>
    </source>
</evidence>
<reference evidence="1 2" key="1">
    <citation type="submission" date="2018-07" db="EMBL/GenBank/DDBJ databases">
        <title>Chitinophaga K2CV101002-2 sp. nov., isolated from a monsoon evergreen broad-leaved forest soil.</title>
        <authorList>
            <person name="Lv Y."/>
        </authorList>
    </citation>
    <scope>NUCLEOTIDE SEQUENCE [LARGE SCALE GENOMIC DNA]</scope>
    <source>
        <strain evidence="1 2">GDMCC 1.1288</strain>
    </source>
</reference>
<keyword evidence="2" id="KW-1185">Reference proteome</keyword>
<evidence type="ECO:0000313" key="2">
    <source>
        <dbReference type="Proteomes" id="UP000260644"/>
    </source>
</evidence>
<sequence>MKYLLLLILGGAFFSCNINKGFTTITFVSHVDRKQSKIVKYSMKIPVGYKLVIGVGGHGEKENEYNYQDLSHIYISEFPSGLANYDNIKSLGDSLARKRFEGIEDYELSKAIAQLQGKEYVREDMMLEGINSQKLYWKDMRIGFISVGYNNVPASQKDKFDSSLKSFSKK</sequence>
<name>A0A3E1Y406_9BACT</name>
<dbReference type="AlphaFoldDB" id="A0A3E1Y406"/>
<gene>
    <name evidence="1" type="ORF">DVR12_22505</name>
</gene>
<proteinExistence type="predicted"/>
<dbReference type="PROSITE" id="PS51257">
    <property type="entry name" value="PROKAR_LIPOPROTEIN"/>
    <property type="match status" value="1"/>
</dbReference>
<dbReference type="Proteomes" id="UP000260644">
    <property type="component" value="Unassembled WGS sequence"/>
</dbReference>
<protein>
    <recommendedName>
        <fullName evidence="3">Lipoprotein</fullName>
    </recommendedName>
</protein>
<evidence type="ECO:0008006" key="3">
    <source>
        <dbReference type="Google" id="ProtNLM"/>
    </source>
</evidence>
<dbReference type="RefSeq" id="WP_116978064.1">
    <property type="nucleotide sequence ID" value="NZ_QPMM01000013.1"/>
</dbReference>
<comment type="caution">
    <text evidence="1">The sequence shown here is derived from an EMBL/GenBank/DDBJ whole genome shotgun (WGS) entry which is preliminary data.</text>
</comment>
<dbReference type="EMBL" id="QPMM01000013">
    <property type="protein sequence ID" value="RFS19409.1"/>
    <property type="molecule type" value="Genomic_DNA"/>
</dbReference>
<accession>A0A3E1Y406</accession>
<organism evidence="1 2">
    <name type="scientific">Chitinophaga silvatica</name>
    <dbReference type="NCBI Taxonomy" id="2282649"/>
    <lineage>
        <taxon>Bacteria</taxon>
        <taxon>Pseudomonadati</taxon>
        <taxon>Bacteroidota</taxon>
        <taxon>Chitinophagia</taxon>
        <taxon>Chitinophagales</taxon>
        <taxon>Chitinophagaceae</taxon>
        <taxon>Chitinophaga</taxon>
    </lineage>
</organism>
<dbReference type="OrthoDB" id="1454633at2"/>